<accession>A0A9D1VBB7</accession>
<evidence type="ECO:0000256" key="1">
    <source>
        <dbReference type="ARBA" id="ARBA00006739"/>
    </source>
</evidence>
<dbReference type="Gene3D" id="3.90.550.60">
    <property type="match status" value="1"/>
</dbReference>
<dbReference type="PANTHER" id="PTHR43179">
    <property type="entry name" value="RHAMNOSYLTRANSFERASE WBBL"/>
    <property type="match status" value="1"/>
</dbReference>
<reference evidence="5" key="1">
    <citation type="journal article" date="2021" name="PeerJ">
        <title>Extensive microbial diversity within the chicken gut microbiome revealed by metagenomics and culture.</title>
        <authorList>
            <person name="Gilroy R."/>
            <person name="Ravi A."/>
            <person name="Getino M."/>
            <person name="Pursley I."/>
            <person name="Horton D.L."/>
            <person name="Alikhan N.F."/>
            <person name="Baker D."/>
            <person name="Gharbi K."/>
            <person name="Hall N."/>
            <person name="Watson M."/>
            <person name="Adriaenssens E.M."/>
            <person name="Foster-Nyarko E."/>
            <person name="Jarju S."/>
            <person name="Secka A."/>
            <person name="Antonio M."/>
            <person name="Oren A."/>
            <person name="Chaudhuri R.R."/>
            <person name="La Ragione R."/>
            <person name="Hildebrand F."/>
            <person name="Pallen M.J."/>
        </authorList>
    </citation>
    <scope>NUCLEOTIDE SEQUENCE</scope>
    <source>
        <strain evidence="5">14975</strain>
    </source>
</reference>
<evidence type="ECO:0000313" key="5">
    <source>
        <dbReference type="EMBL" id="HIX19996.1"/>
    </source>
</evidence>
<gene>
    <name evidence="5" type="ORF">H9862_05260</name>
</gene>
<feature type="domain" description="Glycosyltransferase 2-like" evidence="4">
    <location>
        <begin position="13"/>
        <end position="138"/>
    </location>
</feature>
<organism evidence="5 6">
    <name type="scientific">Candidatus Akkermansia intestinigallinarum</name>
    <dbReference type="NCBI Taxonomy" id="2838431"/>
    <lineage>
        <taxon>Bacteria</taxon>
        <taxon>Pseudomonadati</taxon>
        <taxon>Verrucomicrobiota</taxon>
        <taxon>Verrucomicrobiia</taxon>
        <taxon>Verrucomicrobiales</taxon>
        <taxon>Akkermansiaceae</taxon>
        <taxon>Akkermansia</taxon>
    </lineage>
</organism>
<comment type="caution">
    <text evidence="5">The sequence shown here is derived from an EMBL/GenBank/DDBJ whole genome shotgun (WGS) entry which is preliminary data.</text>
</comment>
<reference evidence="5" key="2">
    <citation type="submission" date="2021-04" db="EMBL/GenBank/DDBJ databases">
        <authorList>
            <person name="Gilroy R."/>
        </authorList>
    </citation>
    <scope>NUCLEOTIDE SEQUENCE</scope>
    <source>
        <strain evidence="5">14975</strain>
    </source>
</reference>
<keyword evidence="2 5" id="KW-0328">Glycosyltransferase</keyword>
<comment type="similarity">
    <text evidence="1">Belongs to the glycosyltransferase 2 family.</text>
</comment>
<evidence type="ECO:0000256" key="3">
    <source>
        <dbReference type="ARBA" id="ARBA00022679"/>
    </source>
</evidence>
<dbReference type="Pfam" id="PF00535">
    <property type="entry name" value="Glycos_transf_2"/>
    <property type="match status" value="1"/>
</dbReference>
<proteinExistence type="inferred from homology"/>
<dbReference type="Gene3D" id="3.90.550.10">
    <property type="entry name" value="Spore Coat Polysaccharide Biosynthesis Protein SpsA, Chain A"/>
    <property type="match status" value="1"/>
</dbReference>
<name>A0A9D1VBB7_9BACT</name>
<dbReference type="Proteomes" id="UP000823964">
    <property type="component" value="Unassembled WGS sequence"/>
</dbReference>
<dbReference type="EMBL" id="DXFQ01000091">
    <property type="protein sequence ID" value="HIX19996.1"/>
    <property type="molecule type" value="Genomic_DNA"/>
</dbReference>
<dbReference type="EC" id="2.4.-.-" evidence="5"/>
<dbReference type="AlphaFoldDB" id="A0A9D1VBB7"/>
<dbReference type="GO" id="GO:0016757">
    <property type="term" value="F:glycosyltransferase activity"/>
    <property type="evidence" value="ECO:0007669"/>
    <property type="project" value="UniProtKB-KW"/>
</dbReference>
<dbReference type="InterPro" id="IPR029044">
    <property type="entry name" value="Nucleotide-diphossugar_trans"/>
</dbReference>
<dbReference type="PANTHER" id="PTHR43179:SF12">
    <property type="entry name" value="GALACTOFURANOSYLTRANSFERASE GLFT2"/>
    <property type="match status" value="1"/>
</dbReference>
<evidence type="ECO:0000256" key="2">
    <source>
        <dbReference type="ARBA" id="ARBA00022676"/>
    </source>
</evidence>
<evidence type="ECO:0000259" key="4">
    <source>
        <dbReference type="Pfam" id="PF00535"/>
    </source>
</evidence>
<dbReference type="InterPro" id="IPR001173">
    <property type="entry name" value="Glyco_trans_2-like"/>
</dbReference>
<evidence type="ECO:0000313" key="6">
    <source>
        <dbReference type="Proteomes" id="UP000823964"/>
    </source>
</evidence>
<keyword evidence="3 5" id="KW-0808">Transferase</keyword>
<protein>
    <submittedName>
        <fullName evidence="5">Glycosyltransferase</fullName>
        <ecNumber evidence="5">2.4.-.-</ecNumber>
    </submittedName>
</protein>
<sequence length="317" mass="35900">MSVICSIFTHFANRDNTLTCLRRLAAQTRRLEHIVIINNSSPDDPAMSEARALANASGLPEGCLHILQMPGNLGNAGGCAHGLNYAFRDLGADAVWVLDDDSWPRPGALEALLREPVDDGTVRMSLVIDPKANDELSWPLTIPAEPGRDRKWVNAVRRSELPEGHAIVSRGGWLGALYPRAVWQKAGTPTPELFIRGEDEEYPWKVRHAGFRFITVRDSELEHPGSKYELLHVDIAGRSFFYEPGLSDSRLYYKIRNWSWLQRLKRPKAHLQRLAACAFYALLTLNAMLRCDEVSVRRIYTLFRALHNGFYGKLRPW</sequence>
<dbReference type="SUPFAM" id="SSF53448">
    <property type="entry name" value="Nucleotide-diphospho-sugar transferases"/>
    <property type="match status" value="1"/>
</dbReference>